<feature type="region of interest" description="Disordered" evidence="1">
    <location>
        <begin position="195"/>
        <end position="221"/>
    </location>
</feature>
<dbReference type="AlphaFoldDB" id="A0A7Y9EC68"/>
<feature type="domain" description="Restriction endonuclease type IV Mrr" evidence="2">
    <location>
        <begin position="18"/>
        <end position="130"/>
    </location>
</feature>
<dbReference type="EMBL" id="JACCBA010000001">
    <property type="protein sequence ID" value="NYD45075.1"/>
    <property type="molecule type" value="Genomic_DNA"/>
</dbReference>
<dbReference type="InterPro" id="IPR011856">
    <property type="entry name" value="tRNA_endonuc-like_dom_sf"/>
</dbReference>
<proteinExistence type="predicted"/>
<dbReference type="GO" id="GO:0009307">
    <property type="term" value="P:DNA restriction-modification system"/>
    <property type="evidence" value="ECO:0007669"/>
    <property type="project" value="InterPro"/>
</dbReference>
<gene>
    <name evidence="3" type="ORF">BJY14_001058</name>
</gene>
<accession>A0A7Y9EC68</accession>
<evidence type="ECO:0000313" key="3">
    <source>
        <dbReference type="EMBL" id="NYD45075.1"/>
    </source>
</evidence>
<reference evidence="3 4" key="1">
    <citation type="submission" date="2020-07" db="EMBL/GenBank/DDBJ databases">
        <title>Sequencing the genomes of 1000 actinobacteria strains.</title>
        <authorList>
            <person name="Klenk H.-P."/>
        </authorList>
    </citation>
    <scope>NUCLEOTIDE SEQUENCE [LARGE SCALE GENOMIC DNA]</scope>
    <source>
        <strain evidence="3 4">DSM 40398</strain>
    </source>
</reference>
<keyword evidence="4" id="KW-1185">Reference proteome</keyword>
<sequence>MSEEEIRVAPPAASRPGITPAEFEEFVAERLLGSAAPHVSGLSVTLHEKVAGSDGTYDLDATVRYRFAGMDFLVVVEAKHHRNPIKRELVQVLHQKVQSVGAHKGVMVSTAAYQSGAVAFARAHGIALVTVTDGLFLFETRDAMPIEGDAGPGPSSLIVHCHGLPGRRPGTSRTLLMVPDDDDYPRQAAETLLGCPSEGRAPEHGRPGQAPTWTCDAHTEG</sequence>
<dbReference type="GO" id="GO:0003677">
    <property type="term" value="F:DNA binding"/>
    <property type="evidence" value="ECO:0007669"/>
    <property type="project" value="InterPro"/>
</dbReference>
<evidence type="ECO:0000259" key="2">
    <source>
        <dbReference type="Pfam" id="PF04471"/>
    </source>
</evidence>
<dbReference type="SUPFAM" id="SSF52980">
    <property type="entry name" value="Restriction endonuclease-like"/>
    <property type="match status" value="1"/>
</dbReference>
<dbReference type="Gene3D" id="3.40.1350.10">
    <property type="match status" value="1"/>
</dbReference>
<name>A0A7Y9EC68_9ACTN</name>
<dbReference type="InterPro" id="IPR011335">
    <property type="entry name" value="Restrct_endonuc-II-like"/>
</dbReference>
<dbReference type="GO" id="GO:0004519">
    <property type="term" value="F:endonuclease activity"/>
    <property type="evidence" value="ECO:0007669"/>
    <property type="project" value="InterPro"/>
</dbReference>
<organism evidence="3 4">
    <name type="scientific">Actinomadura luteofluorescens</name>
    <dbReference type="NCBI Taxonomy" id="46163"/>
    <lineage>
        <taxon>Bacteria</taxon>
        <taxon>Bacillati</taxon>
        <taxon>Actinomycetota</taxon>
        <taxon>Actinomycetes</taxon>
        <taxon>Streptosporangiales</taxon>
        <taxon>Thermomonosporaceae</taxon>
        <taxon>Actinomadura</taxon>
    </lineage>
</organism>
<protein>
    <recommendedName>
        <fullName evidence="2">Restriction endonuclease type IV Mrr domain-containing protein</fullName>
    </recommendedName>
</protein>
<evidence type="ECO:0000313" key="4">
    <source>
        <dbReference type="Proteomes" id="UP000529783"/>
    </source>
</evidence>
<dbReference type="Proteomes" id="UP000529783">
    <property type="component" value="Unassembled WGS sequence"/>
</dbReference>
<dbReference type="RefSeq" id="WP_179842568.1">
    <property type="nucleotide sequence ID" value="NZ_JACCBA010000001.1"/>
</dbReference>
<dbReference type="InterPro" id="IPR007560">
    <property type="entry name" value="Restrct_endonuc_IV_Mrr"/>
</dbReference>
<dbReference type="Pfam" id="PF04471">
    <property type="entry name" value="Mrr_cat"/>
    <property type="match status" value="1"/>
</dbReference>
<comment type="caution">
    <text evidence="3">The sequence shown here is derived from an EMBL/GenBank/DDBJ whole genome shotgun (WGS) entry which is preliminary data.</text>
</comment>
<evidence type="ECO:0000256" key="1">
    <source>
        <dbReference type="SAM" id="MobiDB-lite"/>
    </source>
</evidence>